<dbReference type="RefSeq" id="WP_111419314.1">
    <property type="nucleotide sequence ID" value="NZ_NPEX01000068.1"/>
</dbReference>
<dbReference type="OrthoDB" id="277063at2"/>
<dbReference type="InterPro" id="IPR038056">
    <property type="entry name" value="YjbR-like_sf"/>
</dbReference>
<comment type="caution">
    <text evidence="2">The sequence shown here is derived from an EMBL/GenBank/DDBJ whole genome shotgun (WGS) entry which is preliminary data.</text>
</comment>
<dbReference type="EMBL" id="NPEX01000068">
    <property type="protein sequence ID" value="RAI43846.1"/>
    <property type="molecule type" value="Genomic_DNA"/>
</dbReference>
<accession>A0A327L045</accession>
<evidence type="ECO:0000313" key="3">
    <source>
        <dbReference type="Proteomes" id="UP000249130"/>
    </source>
</evidence>
<sequence length="126" mass="13075">MATAEDCRRLALSLAGTAEAAHGDRRAFKVARIYATLAADGGSANLRFSPDEQALKCTVAPDAFAPVPNAWGEQGWTTVTLAAVSPAELENALTLAWARAGARPSARRPAATTGASGRRPAGTRRT</sequence>
<gene>
    <name evidence="2" type="ORF">CH341_12225</name>
</gene>
<organism evidence="2 3">
    <name type="scientific">Rhodoplanes roseus</name>
    <dbReference type="NCBI Taxonomy" id="29409"/>
    <lineage>
        <taxon>Bacteria</taxon>
        <taxon>Pseudomonadati</taxon>
        <taxon>Pseudomonadota</taxon>
        <taxon>Alphaproteobacteria</taxon>
        <taxon>Hyphomicrobiales</taxon>
        <taxon>Nitrobacteraceae</taxon>
        <taxon>Rhodoplanes</taxon>
    </lineage>
</organism>
<feature type="compositionally biased region" description="Low complexity" evidence="1">
    <location>
        <begin position="101"/>
        <end position="119"/>
    </location>
</feature>
<evidence type="ECO:0008006" key="4">
    <source>
        <dbReference type="Google" id="ProtNLM"/>
    </source>
</evidence>
<dbReference type="InterPro" id="IPR058532">
    <property type="entry name" value="YjbR/MT2646/Rv2570-like"/>
</dbReference>
<reference evidence="2 3" key="1">
    <citation type="submission" date="2017-07" db="EMBL/GenBank/DDBJ databases">
        <title>Draft Genome Sequences of Select Purple Nonsulfur Bacteria.</title>
        <authorList>
            <person name="Lasarre B."/>
            <person name="Mckinlay J.B."/>
        </authorList>
    </citation>
    <scope>NUCLEOTIDE SEQUENCE [LARGE SCALE GENOMIC DNA]</scope>
    <source>
        <strain evidence="2 3">DSM 5909</strain>
    </source>
</reference>
<evidence type="ECO:0000256" key="1">
    <source>
        <dbReference type="SAM" id="MobiDB-lite"/>
    </source>
</evidence>
<name>A0A327L045_9BRAD</name>
<evidence type="ECO:0000313" key="2">
    <source>
        <dbReference type="EMBL" id="RAI43846.1"/>
    </source>
</evidence>
<dbReference type="Proteomes" id="UP000249130">
    <property type="component" value="Unassembled WGS sequence"/>
</dbReference>
<dbReference type="Pfam" id="PF04237">
    <property type="entry name" value="YjbR"/>
    <property type="match status" value="1"/>
</dbReference>
<protein>
    <recommendedName>
        <fullName evidence="4">MmcQ/YjbR family DNA-binding protein</fullName>
    </recommendedName>
</protein>
<proteinExistence type="predicted"/>
<keyword evidence="3" id="KW-1185">Reference proteome</keyword>
<dbReference type="AlphaFoldDB" id="A0A327L045"/>
<feature type="region of interest" description="Disordered" evidence="1">
    <location>
        <begin position="101"/>
        <end position="126"/>
    </location>
</feature>
<dbReference type="SUPFAM" id="SSF142906">
    <property type="entry name" value="YjbR-like"/>
    <property type="match status" value="1"/>
</dbReference>